<organism evidence="1 2">
    <name type="scientific">Natrinema pallidum</name>
    <dbReference type="NCBI Taxonomy" id="69527"/>
    <lineage>
        <taxon>Archaea</taxon>
        <taxon>Methanobacteriati</taxon>
        <taxon>Methanobacteriota</taxon>
        <taxon>Stenosarchaea group</taxon>
        <taxon>Halobacteria</taxon>
        <taxon>Halobacteriales</taxon>
        <taxon>Natrialbaceae</taxon>
        <taxon>Natrinema</taxon>
    </lineage>
</organism>
<reference evidence="2" key="1">
    <citation type="submission" date="2019-05" db="EMBL/GenBank/DDBJ databases">
        <title>Complete Genome Sequence and Methylation Pattern of the Halophilic Archaeon Natrinema pallidum BOL6-1.</title>
        <authorList>
            <person name="DasSarma P."/>
            <person name="DasSarma B.P."/>
            <person name="DasSarma S.L."/>
            <person name="Martinez F.L."/>
            <person name="Guzman D."/>
            <person name="Roberts R.J."/>
            <person name="DasSarma S."/>
        </authorList>
    </citation>
    <scope>NUCLEOTIDE SEQUENCE [LARGE SCALE GENOMIC DNA]</scope>
    <source>
        <strain evidence="2">BOL6-1</strain>
    </source>
</reference>
<dbReference type="EMBL" id="CP040637">
    <property type="protein sequence ID" value="QCW02830.1"/>
    <property type="molecule type" value="Genomic_DNA"/>
</dbReference>
<protein>
    <submittedName>
        <fullName evidence="1">Uncharacterized protein</fullName>
    </submittedName>
</protein>
<proteinExistence type="predicted"/>
<evidence type="ECO:0000313" key="2">
    <source>
        <dbReference type="Proteomes" id="UP000307562"/>
    </source>
</evidence>
<keyword evidence="2" id="KW-1185">Reference proteome</keyword>
<dbReference type="Proteomes" id="UP000307562">
    <property type="component" value="Chromosome"/>
</dbReference>
<dbReference type="AlphaFoldDB" id="A0A4P9TGF8"/>
<evidence type="ECO:0000313" key="1">
    <source>
        <dbReference type="EMBL" id="QCW02830.1"/>
    </source>
</evidence>
<dbReference type="KEGG" id="npl:FGF80_06080"/>
<dbReference type="GeneID" id="96155527"/>
<accession>A0A4P9TGF8</accession>
<dbReference type="InterPro" id="IPR006311">
    <property type="entry name" value="TAT_signal"/>
</dbReference>
<sequence>MSDKNDKMARRNVLRMGSAGVAAVTGLAVTGTVSAQGGYPDYVGLIPGCTMFLTANGKESMAFFEEPIISDSLLAFTGKQAEHGNAWHIKDTYTNRNGLWISTVESKRSNEVFYVDPTATTDFTVQCG</sequence>
<name>A0A4P9TGF8_9EURY</name>
<dbReference type="PROSITE" id="PS51318">
    <property type="entry name" value="TAT"/>
    <property type="match status" value="1"/>
</dbReference>
<gene>
    <name evidence="1" type="ORF">FGF80_06080</name>
</gene>
<dbReference type="RefSeq" id="WP_138652819.1">
    <property type="nucleotide sequence ID" value="NZ_CP040637.1"/>
</dbReference>